<dbReference type="EMBL" id="FZOB01000007">
    <property type="protein sequence ID" value="SNR80678.1"/>
    <property type="molecule type" value="Genomic_DNA"/>
</dbReference>
<protein>
    <submittedName>
        <fullName evidence="1">Uncharacterized protein</fullName>
    </submittedName>
</protein>
<gene>
    <name evidence="1" type="ORF">SAMN06265340_10794</name>
</gene>
<dbReference type="RefSeq" id="WP_089323218.1">
    <property type="nucleotide sequence ID" value="NZ_FZOB01000007.1"/>
</dbReference>
<organism evidence="1 2">
    <name type="scientific">Desulfurobacterium atlanticum</name>
    <dbReference type="NCBI Taxonomy" id="240169"/>
    <lineage>
        <taxon>Bacteria</taxon>
        <taxon>Pseudomonadati</taxon>
        <taxon>Aquificota</taxon>
        <taxon>Aquificia</taxon>
        <taxon>Desulfurobacteriales</taxon>
        <taxon>Desulfurobacteriaceae</taxon>
        <taxon>Desulfurobacterium</taxon>
    </lineage>
</organism>
<accession>A0A238ZCF5</accession>
<dbReference type="Proteomes" id="UP000198405">
    <property type="component" value="Unassembled WGS sequence"/>
</dbReference>
<name>A0A238ZCF5_9BACT</name>
<sequence length="126" mass="14222">MKNRIIFLCLVAFLFSALSCVRKEEMILGKFTQKETFPKIGTIISLSENFTGKKVVLKVRCLGWRDCPDSVMVTRSDVVIADDTGCIYVKGGLRRNLWGKQLIVHGTVHVLKGKPYMEVDSVEVKE</sequence>
<dbReference type="PROSITE" id="PS51257">
    <property type="entry name" value="PROKAR_LIPOPROTEIN"/>
    <property type="match status" value="1"/>
</dbReference>
<dbReference type="OrthoDB" id="15378at2"/>
<proteinExistence type="predicted"/>
<reference evidence="2" key="1">
    <citation type="submission" date="2017-06" db="EMBL/GenBank/DDBJ databases">
        <authorList>
            <person name="Varghese N."/>
            <person name="Submissions S."/>
        </authorList>
    </citation>
    <scope>NUCLEOTIDE SEQUENCE [LARGE SCALE GENOMIC DNA]</scope>
    <source>
        <strain evidence="2">DSM 15668</strain>
    </source>
</reference>
<keyword evidence="2" id="KW-1185">Reference proteome</keyword>
<dbReference type="AlphaFoldDB" id="A0A238ZCF5"/>
<evidence type="ECO:0000313" key="1">
    <source>
        <dbReference type="EMBL" id="SNR80678.1"/>
    </source>
</evidence>
<evidence type="ECO:0000313" key="2">
    <source>
        <dbReference type="Proteomes" id="UP000198405"/>
    </source>
</evidence>